<evidence type="ECO:0000313" key="3">
    <source>
        <dbReference type="Proteomes" id="UP000789524"/>
    </source>
</evidence>
<dbReference type="Proteomes" id="UP000789524">
    <property type="component" value="Unassembled WGS sequence"/>
</dbReference>
<gene>
    <name evidence="2" type="ORF">DCHRY22_LOCUS9892</name>
</gene>
<keyword evidence="1" id="KW-0472">Membrane</keyword>
<name>A0A8J2QV74_9NEOP</name>
<keyword evidence="3" id="KW-1185">Reference proteome</keyword>
<evidence type="ECO:0000313" key="2">
    <source>
        <dbReference type="EMBL" id="CAG9571803.1"/>
    </source>
</evidence>
<dbReference type="OrthoDB" id="8111661at2759"/>
<keyword evidence="1" id="KW-1133">Transmembrane helix</keyword>
<accession>A0A8J2QV74</accession>
<comment type="caution">
    <text evidence="2">The sequence shown here is derived from an EMBL/GenBank/DDBJ whole genome shotgun (WGS) entry which is preliminary data.</text>
</comment>
<feature type="transmembrane region" description="Helical" evidence="1">
    <location>
        <begin position="43"/>
        <end position="66"/>
    </location>
</feature>
<dbReference type="AlphaFoldDB" id="A0A8J2QV74"/>
<sequence>MLTRDVQRSEIALLAKKTVMIYVDVTVQQQKILTEVNKVFQGVMVSVILFVLCASVCAFTACVYCCRINYTDRRLQSDVEALASKLKRECRLRTIKKTPTKPAEESCNIVVADADIYVV</sequence>
<dbReference type="EMBL" id="CAKASE010000067">
    <property type="protein sequence ID" value="CAG9571803.1"/>
    <property type="molecule type" value="Genomic_DNA"/>
</dbReference>
<organism evidence="2 3">
    <name type="scientific">Danaus chrysippus</name>
    <name type="common">African queen</name>
    <dbReference type="NCBI Taxonomy" id="151541"/>
    <lineage>
        <taxon>Eukaryota</taxon>
        <taxon>Metazoa</taxon>
        <taxon>Ecdysozoa</taxon>
        <taxon>Arthropoda</taxon>
        <taxon>Hexapoda</taxon>
        <taxon>Insecta</taxon>
        <taxon>Pterygota</taxon>
        <taxon>Neoptera</taxon>
        <taxon>Endopterygota</taxon>
        <taxon>Lepidoptera</taxon>
        <taxon>Glossata</taxon>
        <taxon>Ditrysia</taxon>
        <taxon>Papilionoidea</taxon>
        <taxon>Nymphalidae</taxon>
        <taxon>Danainae</taxon>
        <taxon>Danaini</taxon>
        <taxon>Danaina</taxon>
        <taxon>Danaus</taxon>
        <taxon>Anosia</taxon>
    </lineage>
</organism>
<proteinExistence type="predicted"/>
<protein>
    <submittedName>
        <fullName evidence="2">(African queen) hypothetical protein</fullName>
    </submittedName>
</protein>
<reference evidence="2" key="1">
    <citation type="submission" date="2021-09" db="EMBL/GenBank/DDBJ databases">
        <authorList>
            <person name="Martin H S."/>
        </authorList>
    </citation>
    <scope>NUCLEOTIDE SEQUENCE</scope>
</reference>
<keyword evidence="1" id="KW-0812">Transmembrane</keyword>
<evidence type="ECO:0000256" key="1">
    <source>
        <dbReference type="SAM" id="Phobius"/>
    </source>
</evidence>